<reference evidence="2" key="1">
    <citation type="submission" date="2023-06" db="EMBL/GenBank/DDBJ databases">
        <title>MT1 and MT2 Draft Genomes of Novel Species.</title>
        <authorList>
            <person name="Venkateswaran K."/>
        </authorList>
    </citation>
    <scope>NUCLEOTIDE SEQUENCE</scope>
    <source>
        <strain evidence="2">F6_8S_P_1B</strain>
    </source>
</reference>
<dbReference type="PANTHER" id="PTHR42879:SF2">
    <property type="entry name" value="3-OXOACYL-[ACYL-CARRIER-PROTEIN] REDUCTASE FABG"/>
    <property type="match status" value="1"/>
</dbReference>
<protein>
    <submittedName>
        <fullName evidence="2">SDR family oxidoreductase</fullName>
    </submittedName>
</protein>
<keyword evidence="3" id="KW-1185">Reference proteome</keyword>
<dbReference type="PRINTS" id="PR00080">
    <property type="entry name" value="SDRFAMILY"/>
</dbReference>
<dbReference type="PROSITE" id="PS00061">
    <property type="entry name" value="ADH_SHORT"/>
    <property type="match status" value="1"/>
</dbReference>
<dbReference type="SUPFAM" id="SSF51735">
    <property type="entry name" value="NAD(P)-binding Rossmann-fold domains"/>
    <property type="match status" value="1"/>
</dbReference>
<dbReference type="Gene3D" id="3.40.50.720">
    <property type="entry name" value="NAD(P)-binding Rossmann-like Domain"/>
    <property type="match status" value="1"/>
</dbReference>
<dbReference type="InterPro" id="IPR002347">
    <property type="entry name" value="SDR_fam"/>
</dbReference>
<dbReference type="InterPro" id="IPR036291">
    <property type="entry name" value="NAD(P)-bd_dom_sf"/>
</dbReference>
<dbReference type="Pfam" id="PF13561">
    <property type="entry name" value="adh_short_C2"/>
    <property type="match status" value="1"/>
</dbReference>
<gene>
    <name evidence="2" type="ORF">P5G50_17820</name>
</gene>
<comment type="caution">
    <text evidence="2">The sequence shown here is derived from an EMBL/GenBank/DDBJ whole genome shotgun (WGS) entry which is preliminary data.</text>
</comment>
<evidence type="ECO:0000313" key="3">
    <source>
        <dbReference type="Proteomes" id="UP001174208"/>
    </source>
</evidence>
<accession>A0ABT8KFT0</accession>
<sequence>MDLRLTGKHAVVTGASRGIGLAIVRSLLAEGVGVVGVARRGTAETAELERAGSFELLEADLGAEEGILAAAARIDGPVDILVNNVGSAPPRPGGFASITDEQWTATYGLNALAAVRTTRALLDRIPDGGCIVNIASENAMLADPLVMDYSAAKAALLSFTKSLSKELGPRGIRVDSISPGPVATDLWLGDGGVARTVAAATGADPDQVRKGAEQSMATGRFTTPEEVAALTAMLASPLLGNLTGADVVIDGGLRQTM</sequence>
<dbReference type="PANTHER" id="PTHR42879">
    <property type="entry name" value="3-OXOACYL-(ACYL-CARRIER-PROTEIN) REDUCTASE"/>
    <property type="match status" value="1"/>
</dbReference>
<dbReference type="InterPro" id="IPR020904">
    <property type="entry name" value="Sc_DH/Rdtase_CS"/>
</dbReference>
<dbReference type="CDD" id="cd05233">
    <property type="entry name" value="SDR_c"/>
    <property type="match status" value="1"/>
</dbReference>
<comment type="similarity">
    <text evidence="1">Belongs to the short-chain dehydrogenases/reductases (SDR) family.</text>
</comment>
<evidence type="ECO:0000313" key="2">
    <source>
        <dbReference type="EMBL" id="MDN4616310.1"/>
    </source>
</evidence>
<dbReference type="Proteomes" id="UP001174208">
    <property type="component" value="Unassembled WGS sequence"/>
</dbReference>
<evidence type="ECO:0000256" key="1">
    <source>
        <dbReference type="ARBA" id="ARBA00006484"/>
    </source>
</evidence>
<name>A0ABT8KFT0_9MICO</name>
<dbReference type="InterPro" id="IPR050259">
    <property type="entry name" value="SDR"/>
</dbReference>
<dbReference type="EMBL" id="JAROCF010000001">
    <property type="protein sequence ID" value="MDN4616310.1"/>
    <property type="molecule type" value="Genomic_DNA"/>
</dbReference>
<organism evidence="2 3">
    <name type="scientific">Leifsonia williamsii</name>
    <dbReference type="NCBI Taxonomy" id="3035919"/>
    <lineage>
        <taxon>Bacteria</taxon>
        <taxon>Bacillati</taxon>
        <taxon>Actinomycetota</taxon>
        <taxon>Actinomycetes</taxon>
        <taxon>Micrococcales</taxon>
        <taxon>Microbacteriaceae</taxon>
        <taxon>Leifsonia</taxon>
    </lineage>
</organism>
<proteinExistence type="inferred from homology"/>
<dbReference type="PRINTS" id="PR00081">
    <property type="entry name" value="GDHRDH"/>
</dbReference>
<dbReference type="RefSeq" id="WP_301209492.1">
    <property type="nucleotide sequence ID" value="NZ_JAROCF010000001.1"/>
</dbReference>